<dbReference type="AlphaFoldDB" id="A0A4S2D9Z0"/>
<proteinExistence type="predicted"/>
<evidence type="ECO:0000313" key="7">
    <source>
        <dbReference type="EMBL" id="TGY38466.1"/>
    </source>
</evidence>
<sequence>MSALSARPAPNPWWVGFVCGMATFVDAAATTGIGVALVLFQSFVPGTPGLTPDQVGLLTGVLTAGVAIGSLVGGRLADRFGRRRIFLVTMSLIVLGSLTPFFGVSFGLLLPGIALIGLGVGADLPAALASISEAATDRNRGKILVFSNLLGGFGILLAVLIGINFGQLGEVGGRIMFAAFGGVGLVVLALRLTIPESADWIAARDERRNGVQTVRAERGRLRDFGRPQYRRPFVTLLVYYTLASIAISVAGSFGTFVAVNVAGIPVNEYQGWTLLAMPAAILGAVWFMAVADTRFRMSYYVIGAIAVVVANLVPVVFGFTLPALIVSVVVTTFAGAFCFETIMKVWTQESFPTMLRSTAQGTVYAVARFATAAFNVVTPALLLLNPSAVYVAVSVVAAAGFLIGWIGFRRGVTNAFDVEADVVSASDANASAATLAR</sequence>
<dbReference type="EMBL" id="SRYO01000002">
    <property type="protein sequence ID" value="TGY38466.1"/>
    <property type="molecule type" value="Genomic_DNA"/>
</dbReference>
<feature type="transmembrane region" description="Helical" evidence="5">
    <location>
        <begin position="175"/>
        <end position="194"/>
    </location>
</feature>
<evidence type="ECO:0000256" key="5">
    <source>
        <dbReference type="SAM" id="Phobius"/>
    </source>
</evidence>
<dbReference type="PROSITE" id="PS50850">
    <property type="entry name" value="MFS"/>
    <property type="match status" value="1"/>
</dbReference>
<keyword evidence="3 5" id="KW-1133">Transmembrane helix</keyword>
<dbReference type="Gene3D" id="1.20.1250.20">
    <property type="entry name" value="MFS general substrate transporter like domains"/>
    <property type="match status" value="1"/>
</dbReference>
<name>A0A4S2D9Z0_9MICO</name>
<dbReference type="PROSITE" id="PS00216">
    <property type="entry name" value="SUGAR_TRANSPORT_1"/>
    <property type="match status" value="1"/>
</dbReference>
<dbReference type="RefSeq" id="WP_112932000.1">
    <property type="nucleotide sequence ID" value="NZ_SRYO01000002.1"/>
</dbReference>
<feature type="transmembrane region" description="Helical" evidence="5">
    <location>
        <begin position="143"/>
        <end position="163"/>
    </location>
</feature>
<dbReference type="InterPro" id="IPR020846">
    <property type="entry name" value="MFS_dom"/>
</dbReference>
<comment type="caution">
    <text evidence="7">The sequence shown here is derived from an EMBL/GenBank/DDBJ whole genome shotgun (WGS) entry which is preliminary data.</text>
</comment>
<feature type="transmembrane region" description="Helical" evidence="5">
    <location>
        <begin position="271"/>
        <end position="291"/>
    </location>
</feature>
<evidence type="ECO:0000256" key="4">
    <source>
        <dbReference type="ARBA" id="ARBA00023136"/>
    </source>
</evidence>
<dbReference type="PANTHER" id="PTHR23508:SF10">
    <property type="entry name" value="CARBOXYLIC ACID TRANSPORTER PROTEIN HOMOLOG"/>
    <property type="match status" value="1"/>
</dbReference>
<feature type="transmembrane region" description="Helical" evidence="5">
    <location>
        <begin position="108"/>
        <end position="131"/>
    </location>
</feature>
<protein>
    <submittedName>
        <fullName evidence="7">MFS transporter</fullName>
    </submittedName>
</protein>
<dbReference type="InterPro" id="IPR036259">
    <property type="entry name" value="MFS_trans_sf"/>
</dbReference>
<evidence type="ECO:0000313" key="8">
    <source>
        <dbReference type="Proteomes" id="UP000309893"/>
    </source>
</evidence>
<evidence type="ECO:0000256" key="2">
    <source>
        <dbReference type="ARBA" id="ARBA00022692"/>
    </source>
</evidence>
<dbReference type="Proteomes" id="UP000309893">
    <property type="component" value="Unassembled WGS sequence"/>
</dbReference>
<accession>A0A4S2D9Z0</accession>
<dbReference type="InterPro" id="IPR005829">
    <property type="entry name" value="Sugar_transporter_CS"/>
</dbReference>
<evidence type="ECO:0000256" key="1">
    <source>
        <dbReference type="ARBA" id="ARBA00004651"/>
    </source>
</evidence>
<feature type="domain" description="Major facilitator superfamily (MFS) profile" evidence="6">
    <location>
        <begin position="15"/>
        <end position="412"/>
    </location>
</feature>
<dbReference type="Pfam" id="PF07690">
    <property type="entry name" value="MFS_1"/>
    <property type="match status" value="1"/>
</dbReference>
<dbReference type="OrthoDB" id="3252866at2"/>
<dbReference type="PANTHER" id="PTHR23508">
    <property type="entry name" value="CARBOXYLIC ACID TRANSPORTER PROTEIN HOMOLOG"/>
    <property type="match status" value="1"/>
</dbReference>
<feature type="transmembrane region" description="Helical" evidence="5">
    <location>
        <begin position="12"/>
        <end position="43"/>
    </location>
</feature>
<dbReference type="GO" id="GO:0005886">
    <property type="term" value="C:plasma membrane"/>
    <property type="evidence" value="ECO:0007669"/>
    <property type="project" value="UniProtKB-SubCell"/>
</dbReference>
<keyword evidence="2 5" id="KW-0812">Transmembrane</keyword>
<gene>
    <name evidence="7" type="ORF">E5344_04325</name>
</gene>
<keyword evidence="4 5" id="KW-0472">Membrane</keyword>
<evidence type="ECO:0000256" key="3">
    <source>
        <dbReference type="ARBA" id="ARBA00022989"/>
    </source>
</evidence>
<evidence type="ECO:0000259" key="6">
    <source>
        <dbReference type="PROSITE" id="PS50850"/>
    </source>
</evidence>
<feature type="transmembrane region" description="Helical" evidence="5">
    <location>
        <begin position="363"/>
        <end position="382"/>
    </location>
</feature>
<feature type="transmembrane region" description="Helical" evidence="5">
    <location>
        <begin position="388"/>
        <end position="408"/>
    </location>
</feature>
<reference evidence="7 8" key="1">
    <citation type="submission" date="2019-04" db="EMBL/GenBank/DDBJ databases">
        <title>Microbes associate with the intestines of laboratory mice.</title>
        <authorList>
            <person name="Navarre W."/>
            <person name="Wong E."/>
            <person name="Huang K."/>
            <person name="Tropini C."/>
            <person name="Ng K."/>
            <person name="Yu B."/>
        </authorList>
    </citation>
    <scope>NUCLEOTIDE SEQUENCE [LARGE SCALE GENOMIC DNA]</scope>
    <source>
        <strain evidence="7 8">NM46_B2-13</strain>
    </source>
</reference>
<dbReference type="GO" id="GO:0046943">
    <property type="term" value="F:carboxylic acid transmembrane transporter activity"/>
    <property type="evidence" value="ECO:0007669"/>
    <property type="project" value="TreeGrafter"/>
</dbReference>
<feature type="transmembrane region" description="Helical" evidence="5">
    <location>
        <begin position="85"/>
        <end position="102"/>
    </location>
</feature>
<comment type="subcellular location">
    <subcellularLocation>
        <location evidence="1">Cell membrane</location>
        <topology evidence="1">Multi-pass membrane protein</topology>
    </subcellularLocation>
</comment>
<feature type="transmembrane region" description="Helical" evidence="5">
    <location>
        <begin position="55"/>
        <end position="73"/>
    </location>
</feature>
<feature type="transmembrane region" description="Helical" evidence="5">
    <location>
        <begin position="236"/>
        <end position="259"/>
    </location>
</feature>
<dbReference type="InterPro" id="IPR011701">
    <property type="entry name" value="MFS"/>
</dbReference>
<feature type="transmembrane region" description="Helical" evidence="5">
    <location>
        <begin position="323"/>
        <end position="342"/>
    </location>
</feature>
<organism evidence="7 8">
    <name type="scientific">Microbacterium laevaniformans</name>
    <dbReference type="NCBI Taxonomy" id="36807"/>
    <lineage>
        <taxon>Bacteria</taxon>
        <taxon>Bacillati</taxon>
        <taxon>Actinomycetota</taxon>
        <taxon>Actinomycetes</taxon>
        <taxon>Micrococcales</taxon>
        <taxon>Microbacteriaceae</taxon>
        <taxon>Microbacterium</taxon>
    </lineage>
</organism>
<dbReference type="SUPFAM" id="SSF103473">
    <property type="entry name" value="MFS general substrate transporter"/>
    <property type="match status" value="1"/>
</dbReference>
<feature type="transmembrane region" description="Helical" evidence="5">
    <location>
        <begin position="298"/>
        <end position="317"/>
    </location>
</feature>